<feature type="signal peptide" evidence="10">
    <location>
        <begin position="1"/>
        <end position="19"/>
    </location>
</feature>
<reference evidence="12" key="1">
    <citation type="journal article" date="2023" name="Science">
        <title>Elucidation of the pathway for biosynthesis of saponin adjuvants from the soapbark tree.</title>
        <authorList>
            <person name="Reed J."/>
            <person name="Orme A."/>
            <person name="El-Demerdash A."/>
            <person name="Owen C."/>
            <person name="Martin L.B.B."/>
            <person name="Misra R.C."/>
            <person name="Kikuchi S."/>
            <person name="Rejzek M."/>
            <person name="Martin A.C."/>
            <person name="Harkess A."/>
            <person name="Leebens-Mack J."/>
            <person name="Louveau T."/>
            <person name="Stephenson M.J."/>
            <person name="Osbourn A."/>
        </authorList>
    </citation>
    <scope>NUCLEOTIDE SEQUENCE</scope>
    <source>
        <strain evidence="12">S10</strain>
    </source>
</reference>
<dbReference type="InterPro" id="IPR044788">
    <property type="entry name" value="X8_dom_prot"/>
</dbReference>
<evidence type="ECO:0000256" key="1">
    <source>
        <dbReference type="ARBA" id="ARBA00004609"/>
    </source>
</evidence>
<evidence type="ECO:0000256" key="3">
    <source>
        <dbReference type="ARBA" id="ARBA00022622"/>
    </source>
</evidence>
<evidence type="ECO:0000256" key="7">
    <source>
        <dbReference type="ARBA" id="ARBA00023180"/>
    </source>
</evidence>
<dbReference type="GO" id="GO:0005886">
    <property type="term" value="C:plasma membrane"/>
    <property type="evidence" value="ECO:0007669"/>
    <property type="project" value="UniProtKB-SubCell"/>
</dbReference>
<keyword evidence="8" id="KW-0449">Lipoprotein</keyword>
<keyword evidence="7" id="KW-0325">Glycoprotein</keyword>
<keyword evidence="13" id="KW-1185">Reference proteome</keyword>
<evidence type="ECO:0000313" key="12">
    <source>
        <dbReference type="EMBL" id="KAJ7943350.1"/>
    </source>
</evidence>
<evidence type="ECO:0000313" key="13">
    <source>
        <dbReference type="Proteomes" id="UP001163823"/>
    </source>
</evidence>
<evidence type="ECO:0000256" key="8">
    <source>
        <dbReference type="ARBA" id="ARBA00023288"/>
    </source>
</evidence>
<dbReference type="SMART" id="SM00768">
    <property type="entry name" value="X8"/>
    <property type="match status" value="1"/>
</dbReference>
<evidence type="ECO:0000256" key="9">
    <source>
        <dbReference type="SAM" id="MobiDB-lite"/>
    </source>
</evidence>
<dbReference type="Gene3D" id="1.20.58.1040">
    <property type="match status" value="1"/>
</dbReference>
<dbReference type="GO" id="GO:0098552">
    <property type="term" value="C:side of membrane"/>
    <property type="evidence" value="ECO:0007669"/>
    <property type="project" value="UniProtKB-KW"/>
</dbReference>
<dbReference type="GO" id="GO:0009506">
    <property type="term" value="C:plasmodesma"/>
    <property type="evidence" value="ECO:0007669"/>
    <property type="project" value="UniProtKB-ARBA"/>
</dbReference>
<proteinExistence type="predicted"/>
<feature type="domain" description="X8" evidence="11">
    <location>
        <begin position="20"/>
        <end position="107"/>
    </location>
</feature>
<dbReference type="PANTHER" id="PTHR31044">
    <property type="entry name" value="BETA-1,3 GLUCANASE"/>
    <property type="match status" value="1"/>
</dbReference>
<evidence type="ECO:0000256" key="10">
    <source>
        <dbReference type="SAM" id="SignalP"/>
    </source>
</evidence>
<dbReference type="AlphaFoldDB" id="A0AAD7P6B2"/>
<comment type="subcellular location">
    <subcellularLocation>
        <location evidence="1">Cell membrane</location>
        <topology evidence="1">Lipid-anchor</topology>
        <topology evidence="1">GPI-anchor</topology>
    </subcellularLocation>
</comment>
<dbReference type="PANTHER" id="PTHR31044:SF60">
    <property type="entry name" value="PLASMODESMATA CALLOSE-BINDING PROTEIN 4"/>
    <property type="match status" value="1"/>
</dbReference>
<feature type="region of interest" description="Disordered" evidence="9">
    <location>
        <begin position="89"/>
        <end position="207"/>
    </location>
</feature>
<keyword evidence="2" id="KW-1003">Cell membrane</keyword>
<dbReference type="InterPro" id="IPR012946">
    <property type="entry name" value="X8"/>
</dbReference>
<sequence length="239" mass="23874">MAILVCLVIFLALTGHSSATYCVCKDGLSDQVLQKSLDYACGAGADCTPIEQKGACYNPNTVKDHCNYAVNSYFQNKGQAQGSCDFSGTAMVSQTPPSTASSSGCVYPTSPGTGTTTPGTSPPSTTTPGTSPPSTTTPGTSPPSTTTPGTSPPSTTTPGTTPPSTTTPGTTPSTTTPGSSPTGTGSTTSPTGNPSIFGVSPTGSGTGFDNSSDEVSLFKSTNSLFSLALALTVWLVLRV</sequence>
<feature type="compositionally biased region" description="Polar residues" evidence="9">
    <location>
        <begin position="89"/>
        <end position="104"/>
    </location>
</feature>
<feature type="chain" id="PRO_5042085482" evidence="10">
    <location>
        <begin position="20"/>
        <end position="239"/>
    </location>
</feature>
<gene>
    <name evidence="12" type="ORF">O6P43_032915</name>
</gene>
<keyword evidence="6" id="KW-1015">Disulfide bond</keyword>
<dbReference type="Proteomes" id="UP001163823">
    <property type="component" value="Chromosome 14"/>
</dbReference>
<evidence type="ECO:0000256" key="5">
    <source>
        <dbReference type="ARBA" id="ARBA00023136"/>
    </source>
</evidence>
<dbReference type="Pfam" id="PF07983">
    <property type="entry name" value="X8"/>
    <property type="match status" value="1"/>
</dbReference>
<evidence type="ECO:0000256" key="6">
    <source>
        <dbReference type="ARBA" id="ARBA00023157"/>
    </source>
</evidence>
<organism evidence="12 13">
    <name type="scientific">Quillaja saponaria</name>
    <name type="common">Soap bark tree</name>
    <dbReference type="NCBI Taxonomy" id="32244"/>
    <lineage>
        <taxon>Eukaryota</taxon>
        <taxon>Viridiplantae</taxon>
        <taxon>Streptophyta</taxon>
        <taxon>Embryophyta</taxon>
        <taxon>Tracheophyta</taxon>
        <taxon>Spermatophyta</taxon>
        <taxon>Magnoliopsida</taxon>
        <taxon>eudicotyledons</taxon>
        <taxon>Gunneridae</taxon>
        <taxon>Pentapetalae</taxon>
        <taxon>rosids</taxon>
        <taxon>fabids</taxon>
        <taxon>Fabales</taxon>
        <taxon>Quillajaceae</taxon>
        <taxon>Quillaja</taxon>
    </lineage>
</organism>
<comment type="caution">
    <text evidence="12">The sequence shown here is derived from an EMBL/GenBank/DDBJ whole genome shotgun (WGS) entry which is preliminary data.</text>
</comment>
<protein>
    <submittedName>
        <fullName evidence="12">Plasmodesmata callose-binding protein 3</fullName>
    </submittedName>
</protein>
<dbReference type="FunFam" id="1.20.58.1040:FF:000001">
    <property type="entry name" value="Glucan endo-1,3-beta-glucosidase 4"/>
    <property type="match status" value="1"/>
</dbReference>
<keyword evidence="5" id="KW-0472">Membrane</keyword>
<evidence type="ECO:0000256" key="4">
    <source>
        <dbReference type="ARBA" id="ARBA00022729"/>
    </source>
</evidence>
<keyword evidence="3" id="KW-0336">GPI-anchor</keyword>
<name>A0AAD7P6B2_QUISA</name>
<evidence type="ECO:0000256" key="2">
    <source>
        <dbReference type="ARBA" id="ARBA00022475"/>
    </source>
</evidence>
<dbReference type="KEGG" id="qsa:O6P43_032915"/>
<keyword evidence="4 10" id="KW-0732">Signal</keyword>
<evidence type="ECO:0000259" key="11">
    <source>
        <dbReference type="SMART" id="SM00768"/>
    </source>
</evidence>
<dbReference type="EMBL" id="JARAOO010000014">
    <property type="protein sequence ID" value="KAJ7943350.1"/>
    <property type="molecule type" value="Genomic_DNA"/>
</dbReference>
<feature type="compositionally biased region" description="Low complexity" evidence="9">
    <location>
        <begin position="108"/>
        <end position="192"/>
    </location>
</feature>
<accession>A0AAD7P6B2</accession>